<dbReference type="Proteomes" id="UP001316803">
    <property type="component" value="Unassembled WGS sequence"/>
</dbReference>
<dbReference type="InterPro" id="IPR007568">
    <property type="entry name" value="RTA1"/>
</dbReference>
<dbReference type="EMBL" id="JAKLMC020000041">
    <property type="protein sequence ID" value="KAK5948969.1"/>
    <property type="molecule type" value="Genomic_DNA"/>
</dbReference>
<comment type="caution">
    <text evidence="7">The sequence shown here is derived from an EMBL/GenBank/DDBJ whole genome shotgun (WGS) entry which is preliminary data.</text>
</comment>
<evidence type="ECO:0000256" key="2">
    <source>
        <dbReference type="ARBA" id="ARBA00022692"/>
    </source>
</evidence>
<dbReference type="AlphaFoldDB" id="A0AAN8E8N9"/>
<evidence type="ECO:0008006" key="9">
    <source>
        <dbReference type="Google" id="ProtNLM"/>
    </source>
</evidence>
<feature type="transmembrane region" description="Helical" evidence="6">
    <location>
        <begin position="80"/>
        <end position="101"/>
    </location>
</feature>
<feature type="transmembrane region" description="Helical" evidence="6">
    <location>
        <begin position="230"/>
        <end position="251"/>
    </location>
</feature>
<feature type="transmembrane region" description="Helical" evidence="6">
    <location>
        <begin position="53"/>
        <end position="73"/>
    </location>
</feature>
<reference evidence="7 8" key="1">
    <citation type="submission" date="2022-12" db="EMBL/GenBank/DDBJ databases">
        <title>Genomic features and morphological characterization of a novel Knufia sp. strain isolated from spacecraft assembly facility.</title>
        <authorList>
            <person name="Teixeira M."/>
            <person name="Chander A.M."/>
            <person name="Stajich J.E."/>
            <person name="Venkateswaran K."/>
        </authorList>
    </citation>
    <scope>NUCLEOTIDE SEQUENCE [LARGE SCALE GENOMIC DNA]</scope>
    <source>
        <strain evidence="7 8">FJI-L2-BK-P2</strain>
    </source>
</reference>
<keyword evidence="8" id="KW-1185">Reference proteome</keyword>
<feature type="transmembrane region" description="Helical" evidence="6">
    <location>
        <begin position="187"/>
        <end position="209"/>
    </location>
</feature>
<feature type="region of interest" description="Disordered" evidence="5">
    <location>
        <begin position="297"/>
        <end position="323"/>
    </location>
</feature>
<evidence type="ECO:0000256" key="4">
    <source>
        <dbReference type="ARBA" id="ARBA00023136"/>
    </source>
</evidence>
<evidence type="ECO:0000313" key="8">
    <source>
        <dbReference type="Proteomes" id="UP001316803"/>
    </source>
</evidence>
<name>A0AAN8E8N9_9EURO</name>
<evidence type="ECO:0000313" key="7">
    <source>
        <dbReference type="EMBL" id="KAK5948969.1"/>
    </source>
</evidence>
<gene>
    <name evidence="7" type="ORF">OHC33_010055</name>
</gene>
<keyword evidence="3 6" id="KW-1133">Transmembrane helix</keyword>
<protein>
    <recommendedName>
        <fullName evidence="9">Sphingoid long-chain base transporter RSB1</fullName>
    </recommendedName>
</protein>
<accession>A0AAN8E8N9</accession>
<keyword evidence="2 6" id="KW-0812">Transmembrane</keyword>
<organism evidence="7 8">
    <name type="scientific">Knufia fluminis</name>
    <dbReference type="NCBI Taxonomy" id="191047"/>
    <lineage>
        <taxon>Eukaryota</taxon>
        <taxon>Fungi</taxon>
        <taxon>Dikarya</taxon>
        <taxon>Ascomycota</taxon>
        <taxon>Pezizomycotina</taxon>
        <taxon>Eurotiomycetes</taxon>
        <taxon>Chaetothyriomycetidae</taxon>
        <taxon>Chaetothyriales</taxon>
        <taxon>Trichomeriaceae</taxon>
        <taxon>Knufia</taxon>
    </lineage>
</organism>
<feature type="transmembrane region" description="Helical" evidence="6">
    <location>
        <begin position="153"/>
        <end position="175"/>
    </location>
</feature>
<evidence type="ECO:0000256" key="6">
    <source>
        <dbReference type="SAM" id="Phobius"/>
    </source>
</evidence>
<feature type="transmembrane region" description="Helical" evidence="6">
    <location>
        <begin position="113"/>
        <end position="133"/>
    </location>
</feature>
<dbReference type="PANTHER" id="PTHR31465">
    <property type="entry name" value="PROTEIN RTA1-RELATED"/>
    <property type="match status" value="1"/>
</dbReference>
<evidence type="ECO:0000256" key="5">
    <source>
        <dbReference type="SAM" id="MobiDB-lite"/>
    </source>
</evidence>
<proteinExistence type="predicted"/>
<sequence>MPSGYNVTDIGGLPYVVYPDGTTYSTTGGKVDANCTLSVCPLDQSIYGYRPTLPGSAVLIALYGICAIIQLAMGIRHKTWGFLTVMFLGCLDEILGYVARIMYNQNPWNGSSFVMQIVTITIGPVFFCAAIYVMIYKIINYIDPSKARFNPRLIYWVFISCDIVSLALQSAGGGLSSDATGNSGMGVNIALAGLAFQVATLAAFMLVCADYAFRSRQSWRNTHLPTAFKSFVGFLTLAVLLIFIRCCYRVYELGNGYSRDSESLRDEGLFIGLESVMIVVAAFALIGAHPGLAFKKHGRDGSSSQKAMMAGEKIEDVDGSNAS</sequence>
<feature type="transmembrane region" description="Helical" evidence="6">
    <location>
        <begin position="271"/>
        <end position="294"/>
    </location>
</feature>
<keyword evidence="4 6" id="KW-0472">Membrane</keyword>
<dbReference type="PANTHER" id="PTHR31465:SF9">
    <property type="entry name" value="SPHINGOID LONG-CHAIN BASE TRANSPORTER RSB1"/>
    <property type="match status" value="1"/>
</dbReference>
<evidence type="ECO:0000256" key="1">
    <source>
        <dbReference type="ARBA" id="ARBA00004141"/>
    </source>
</evidence>
<comment type="subcellular location">
    <subcellularLocation>
        <location evidence="1">Membrane</location>
        <topology evidence="1">Multi-pass membrane protein</topology>
    </subcellularLocation>
</comment>
<dbReference type="GO" id="GO:0000324">
    <property type="term" value="C:fungal-type vacuole"/>
    <property type="evidence" value="ECO:0007669"/>
    <property type="project" value="TreeGrafter"/>
</dbReference>
<dbReference type="Pfam" id="PF04479">
    <property type="entry name" value="RTA1"/>
    <property type="match status" value="1"/>
</dbReference>
<evidence type="ECO:0000256" key="3">
    <source>
        <dbReference type="ARBA" id="ARBA00022989"/>
    </source>
</evidence>
<dbReference type="GO" id="GO:0005886">
    <property type="term" value="C:plasma membrane"/>
    <property type="evidence" value="ECO:0007669"/>
    <property type="project" value="TreeGrafter"/>
</dbReference>